<dbReference type="AlphaFoldDB" id="A0A8J3FL89"/>
<evidence type="ECO:0000259" key="1">
    <source>
        <dbReference type="Pfam" id="PF00652"/>
    </source>
</evidence>
<reference evidence="2" key="2">
    <citation type="submission" date="2020-09" db="EMBL/GenBank/DDBJ databases">
        <authorList>
            <person name="Sun Q."/>
            <person name="Ohkuma M."/>
        </authorList>
    </citation>
    <scope>NUCLEOTIDE SEQUENCE</scope>
    <source>
        <strain evidence="2">JCM 3091</strain>
    </source>
</reference>
<comment type="caution">
    <text evidence="2">The sequence shown here is derived from an EMBL/GenBank/DDBJ whole genome shotgun (WGS) entry which is preliminary data.</text>
</comment>
<protein>
    <recommendedName>
        <fullName evidence="1">Ricin B lectin domain-containing protein</fullName>
    </recommendedName>
</protein>
<dbReference type="SUPFAM" id="SSF50370">
    <property type="entry name" value="Ricin B-like lectins"/>
    <property type="match status" value="2"/>
</dbReference>
<feature type="domain" description="Ricin B lectin" evidence="1">
    <location>
        <begin position="192"/>
        <end position="322"/>
    </location>
</feature>
<keyword evidence="3" id="KW-1185">Reference proteome</keyword>
<name>A0A8J3FL89_9ACTN</name>
<gene>
    <name evidence="2" type="ORF">GCM10010124_35400</name>
</gene>
<reference evidence="2" key="1">
    <citation type="journal article" date="2014" name="Int. J. Syst. Evol. Microbiol.">
        <title>Complete genome sequence of Corynebacterium casei LMG S-19264T (=DSM 44701T), isolated from a smear-ripened cheese.</title>
        <authorList>
            <consortium name="US DOE Joint Genome Institute (JGI-PGF)"/>
            <person name="Walter F."/>
            <person name="Albersmeier A."/>
            <person name="Kalinowski J."/>
            <person name="Ruckert C."/>
        </authorList>
    </citation>
    <scope>NUCLEOTIDE SEQUENCE</scope>
    <source>
        <strain evidence="2">JCM 3091</strain>
    </source>
</reference>
<evidence type="ECO:0000313" key="2">
    <source>
        <dbReference type="EMBL" id="GGK39682.1"/>
    </source>
</evidence>
<dbReference type="EMBL" id="BMQC01000016">
    <property type="protein sequence ID" value="GGK39682.1"/>
    <property type="molecule type" value="Genomic_DNA"/>
</dbReference>
<accession>A0A8J3FL89</accession>
<dbReference type="Pfam" id="PF00652">
    <property type="entry name" value="Ricin_B_lectin"/>
    <property type="match status" value="1"/>
</dbReference>
<sequence>MPVAMLLTLVCVSLTGVLAPVVIGQVDSTQESLQRMRALHAAQTGLDVGVAGIRSAYSGSATSGARGALPCDDVRGSGGAEALSTYTLTIAYYAVAPGTAGAAAMSCAAARGGPGVPRYALLTAVGATTGRSAATRRLRGVYPLRVSAAAAAAPTPTASATAAPAPTTTYGPHNDISIQPRMIWAWSPAANSTDLCVDAGASRPAANSRPRFQVCDGLDHETAGYKQFWYYREDLTLATVGSLLSSQPMCLDAGATPAAGQDPTMQPCLSPPTARQRWFYTSTANFELGNAAGTAVTGLCLNVHSPGDPGSRLVLGTSCHSSAYDTRQTFSFSTKTGPGRSYSRRSDCTDEAGYACTLRQVVNFANPSRCLDRYSSFMANMECVQDPDPDDIRWTQLWRVPTPADGTAGVTGPLVAVNGSGATYCLTSPSSTDMPTLQSCTPRSARADQRFTVYANTGNSYSMYRVLDASGRCMTHPNDHRNGVDANFFWNQANWNWKIRMDSCVNSRNSDTDTEWNYASVVDRQKWMAPAVLPTRLPPAPSASPTRTATAAPTVAASVVPTATTVVPAPTPAAGAEPLQQLVELP</sequence>
<organism evidence="2 3">
    <name type="scientific">Pilimelia terevasa</name>
    <dbReference type="NCBI Taxonomy" id="53372"/>
    <lineage>
        <taxon>Bacteria</taxon>
        <taxon>Bacillati</taxon>
        <taxon>Actinomycetota</taxon>
        <taxon>Actinomycetes</taxon>
        <taxon>Micromonosporales</taxon>
        <taxon>Micromonosporaceae</taxon>
        <taxon>Pilimelia</taxon>
    </lineage>
</organism>
<dbReference type="InterPro" id="IPR000772">
    <property type="entry name" value="Ricin_B_lectin"/>
</dbReference>
<dbReference type="PROSITE" id="PS50231">
    <property type="entry name" value="RICIN_B_LECTIN"/>
    <property type="match status" value="2"/>
</dbReference>
<evidence type="ECO:0000313" key="3">
    <source>
        <dbReference type="Proteomes" id="UP000662200"/>
    </source>
</evidence>
<dbReference type="Gene3D" id="2.80.10.50">
    <property type="match status" value="1"/>
</dbReference>
<dbReference type="Proteomes" id="UP000662200">
    <property type="component" value="Unassembled WGS sequence"/>
</dbReference>
<proteinExistence type="predicted"/>
<dbReference type="InterPro" id="IPR035992">
    <property type="entry name" value="Ricin_B-like_lectins"/>
</dbReference>